<evidence type="ECO:0000313" key="2">
    <source>
        <dbReference type="Proteomes" id="UP001140206"/>
    </source>
</evidence>
<name>A0AAV8GBU8_9POAL</name>
<proteinExistence type="predicted"/>
<protein>
    <submittedName>
        <fullName evidence="1">Uncharacterized protein</fullName>
    </submittedName>
</protein>
<dbReference type="EMBL" id="JAMFTS010000001">
    <property type="protein sequence ID" value="KAJ4802499.1"/>
    <property type="molecule type" value="Genomic_DNA"/>
</dbReference>
<evidence type="ECO:0000313" key="1">
    <source>
        <dbReference type="EMBL" id="KAJ4802499.1"/>
    </source>
</evidence>
<accession>A0AAV8GBU8</accession>
<comment type="caution">
    <text evidence="1">The sequence shown here is derived from an EMBL/GenBank/DDBJ whole genome shotgun (WGS) entry which is preliminary data.</text>
</comment>
<reference evidence="1" key="1">
    <citation type="submission" date="2022-08" db="EMBL/GenBank/DDBJ databases">
        <authorList>
            <person name="Marques A."/>
        </authorList>
    </citation>
    <scope>NUCLEOTIDE SEQUENCE</scope>
    <source>
        <strain evidence="1">RhyPub2mFocal</strain>
        <tissue evidence="1">Leaves</tissue>
    </source>
</reference>
<gene>
    <name evidence="1" type="ORF">LUZ62_015065</name>
</gene>
<dbReference type="Proteomes" id="UP001140206">
    <property type="component" value="Chromosome 1"/>
</dbReference>
<organism evidence="1 2">
    <name type="scientific">Rhynchospora pubera</name>
    <dbReference type="NCBI Taxonomy" id="906938"/>
    <lineage>
        <taxon>Eukaryota</taxon>
        <taxon>Viridiplantae</taxon>
        <taxon>Streptophyta</taxon>
        <taxon>Embryophyta</taxon>
        <taxon>Tracheophyta</taxon>
        <taxon>Spermatophyta</taxon>
        <taxon>Magnoliopsida</taxon>
        <taxon>Liliopsida</taxon>
        <taxon>Poales</taxon>
        <taxon>Cyperaceae</taxon>
        <taxon>Cyperoideae</taxon>
        <taxon>Rhynchosporeae</taxon>
        <taxon>Rhynchospora</taxon>
    </lineage>
</organism>
<keyword evidence="2" id="KW-1185">Reference proteome</keyword>
<dbReference type="PANTHER" id="PTHR31549:SF257">
    <property type="entry name" value="EXPRESSED PROTEIN"/>
    <property type="match status" value="1"/>
</dbReference>
<dbReference type="InterPro" id="IPR004158">
    <property type="entry name" value="DUF247_pln"/>
</dbReference>
<dbReference type="AlphaFoldDB" id="A0AAV8GBU8"/>
<sequence length="323" mass="37103">MKIPEIEYWEKLKAIEGQIRGFYNPSIPKNFKTSDLLEMVFVDSAFLIELCREFSQGIRLPIIPHPVMKSLKRDLLMVENQVPYIALLEIFLLQEGNSFQSTIKLANLVLKFFGIPEDEVTHSNETPHHMLHLYYNVLTSPNPNTSQDNTVLPHMRSTTMIPSASQLHDHGIEFHKNPEMSSIMKVSLKRTGFVKTNLSLPFLRMDSLKRTALANMIYFEEMRNGPMPISSLCCLFNCLMRNEADVLILAKNEIVENKIGGDKELVVFSYVKIRLCKVPGCIGFSIDCLLVVFQIVYELCSFWSHFGIEFRSSLFSLSLLYHK</sequence>
<dbReference type="PANTHER" id="PTHR31549">
    <property type="entry name" value="PROTEIN, PUTATIVE (DUF247)-RELATED-RELATED"/>
    <property type="match status" value="1"/>
</dbReference>
<dbReference type="Pfam" id="PF03140">
    <property type="entry name" value="DUF247"/>
    <property type="match status" value="1"/>
</dbReference>